<reference evidence="1" key="2">
    <citation type="submission" date="2021-04" db="EMBL/GenBank/DDBJ databases">
        <authorList>
            <person name="Gilroy R."/>
        </authorList>
    </citation>
    <scope>NUCLEOTIDE SEQUENCE</scope>
    <source>
        <strain evidence="1">ChiHecec2B26-446</strain>
    </source>
</reference>
<dbReference type="EMBL" id="DXHV01000063">
    <property type="protein sequence ID" value="HIW00891.1"/>
    <property type="molecule type" value="Genomic_DNA"/>
</dbReference>
<dbReference type="PANTHER" id="PTHR35866">
    <property type="entry name" value="PUTATIVE-RELATED"/>
    <property type="match status" value="1"/>
</dbReference>
<comment type="caution">
    <text evidence="1">The sequence shown here is derived from an EMBL/GenBank/DDBJ whole genome shotgun (WGS) entry which is preliminary data.</text>
</comment>
<sequence>MNAQGNDPLLDEERAQKYLDSLPTVEEGQTFCFECTPDVPCFNRCCRQLTLPLTPYDVLRLCRRLGMASADFLETFATFKSFPDSGLPIAMLRMLKDPDETCPFVTPAGCHVYDDRPGACRSYPLGRGTSLSRNGVSETFYLVQEPHCRGFDAGRDWTPQEWFAHEQLEDYNRSNDRYMRLGAMVTASGGPVSQKVGNMAVLCLYQLDKFREFIEKMKLFNRVDVSEERKAAIMTDDEAALEFGYDWVELALFGQCEGLKKKN</sequence>
<protein>
    <submittedName>
        <fullName evidence="1">YkgJ family cysteine cluster protein</fullName>
    </submittedName>
</protein>
<accession>A0A9D1TQX6</accession>
<dbReference type="AlphaFoldDB" id="A0A9D1TQX6"/>
<gene>
    <name evidence="1" type="ORF">H9894_06845</name>
</gene>
<proteinExistence type="predicted"/>
<reference evidence="1" key="1">
    <citation type="journal article" date="2021" name="PeerJ">
        <title>Extensive microbial diversity within the chicken gut microbiome revealed by metagenomics and culture.</title>
        <authorList>
            <person name="Gilroy R."/>
            <person name="Ravi A."/>
            <person name="Getino M."/>
            <person name="Pursley I."/>
            <person name="Horton D.L."/>
            <person name="Alikhan N.F."/>
            <person name="Baker D."/>
            <person name="Gharbi K."/>
            <person name="Hall N."/>
            <person name="Watson M."/>
            <person name="Adriaenssens E.M."/>
            <person name="Foster-Nyarko E."/>
            <person name="Jarju S."/>
            <person name="Secka A."/>
            <person name="Antonio M."/>
            <person name="Oren A."/>
            <person name="Chaudhuri R.R."/>
            <person name="La Ragione R."/>
            <person name="Hildebrand F."/>
            <person name="Pallen M.J."/>
        </authorList>
    </citation>
    <scope>NUCLEOTIDE SEQUENCE</scope>
    <source>
        <strain evidence="1">ChiHecec2B26-446</strain>
    </source>
</reference>
<name>A0A9D1TQX6_9BACT</name>
<dbReference type="PANTHER" id="PTHR35866:SF1">
    <property type="entry name" value="YKGJ FAMILY CYSTEINE CLUSTER PROTEIN"/>
    <property type="match status" value="1"/>
</dbReference>
<organism evidence="1 2">
    <name type="scientific">Candidatus Desulfovibrio intestinipullorum</name>
    <dbReference type="NCBI Taxonomy" id="2838536"/>
    <lineage>
        <taxon>Bacteria</taxon>
        <taxon>Pseudomonadati</taxon>
        <taxon>Thermodesulfobacteriota</taxon>
        <taxon>Desulfovibrionia</taxon>
        <taxon>Desulfovibrionales</taxon>
        <taxon>Desulfovibrionaceae</taxon>
        <taxon>Desulfovibrio</taxon>
    </lineage>
</organism>
<evidence type="ECO:0000313" key="2">
    <source>
        <dbReference type="Proteomes" id="UP000886752"/>
    </source>
</evidence>
<dbReference type="Pfam" id="PF03692">
    <property type="entry name" value="CxxCxxCC"/>
    <property type="match status" value="1"/>
</dbReference>
<evidence type="ECO:0000313" key="1">
    <source>
        <dbReference type="EMBL" id="HIW00891.1"/>
    </source>
</evidence>
<dbReference type="Proteomes" id="UP000886752">
    <property type="component" value="Unassembled WGS sequence"/>
</dbReference>
<dbReference type="InterPro" id="IPR005358">
    <property type="entry name" value="Puta_zinc/iron-chelating_dom"/>
</dbReference>